<dbReference type="Proteomes" id="UP000598971">
    <property type="component" value="Unassembled WGS sequence"/>
</dbReference>
<evidence type="ECO:0000313" key="2">
    <source>
        <dbReference type="EMBL" id="NNV57077.1"/>
    </source>
</evidence>
<dbReference type="AlphaFoldDB" id="A0A8J8JSK3"/>
<dbReference type="PANTHER" id="PTHR34595:SF7">
    <property type="entry name" value="SLL1039 PROTEIN"/>
    <property type="match status" value="1"/>
</dbReference>
<protein>
    <submittedName>
        <fullName evidence="2">Alpha-E domain-containing protein</fullName>
    </submittedName>
</protein>
<evidence type="ECO:0000259" key="1">
    <source>
        <dbReference type="Pfam" id="PF04168"/>
    </source>
</evidence>
<dbReference type="InterPro" id="IPR051680">
    <property type="entry name" value="ATP-dep_Glu-Cys_Ligase-2"/>
</dbReference>
<evidence type="ECO:0000313" key="3">
    <source>
        <dbReference type="Proteomes" id="UP000598971"/>
    </source>
</evidence>
<organism evidence="2 3">
    <name type="scientific">Limnovirga soli</name>
    <dbReference type="NCBI Taxonomy" id="2656915"/>
    <lineage>
        <taxon>Bacteria</taxon>
        <taxon>Pseudomonadati</taxon>
        <taxon>Bacteroidota</taxon>
        <taxon>Chitinophagia</taxon>
        <taxon>Chitinophagales</taxon>
        <taxon>Chitinophagaceae</taxon>
        <taxon>Limnovirga</taxon>
    </lineage>
</organism>
<sequence length="313" mass="36634">MLSRIADSLFWLNRYMERADGLLRVVRTHYILSLDKGIKGNITWRPVLDIFTYCKEEEKAALENDTDATLRFLLTDIKNPNSLKLILTKARENARGVQDHITKEVWEQVNYMYHMINQPNFASKLQGYEAMENIEHFLKNSLLYSGVTDTTMPRGTGWNFMNLGRHIERCTQTVDLAEEELSRINYDITTASDIIEWRYLLLSLSGYELHLKTYRSSNHSYNALHQVLINEHFTRSVIYCLNRIQKYLHDIAAENNSPENEALKRLFGRLYSSVNYVDFDTLNGITLQEWLAETRKQLLSFSNSLAQNFFSYT</sequence>
<dbReference type="InterPro" id="IPR007296">
    <property type="entry name" value="DUF403"/>
</dbReference>
<proteinExistence type="predicted"/>
<name>A0A8J8JSK3_9BACT</name>
<reference evidence="2" key="1">
    <citation type="submission" date="2019-10" db="EMBL/GenBank/DDBJ databases">
        <title>Draft genome sequence of Panacibacter sp. KCS-6.</title>
        <authorList>
            <person name="Yim K.J."/>
        </authorList>
    </citation>
    <scope>NUCLEOTIDE SEQUENCE</scope>
    <source>
        <strain evidence="2">KCS-6</strain>
    </source>
</reference>
<dbReference type="RefSeq" id="WP_171609022.1">
    <property type="nucleotide sequence ID" value="NZ_WHPF01000012.1"/>
</dbReference>
<accession>A0A8J8JSK3</accession>
<dbReference type="EMBL" id="WHPF01000012">
    <property type="protein sequence ID" value="NNV57077.1"/>
    <property type="molecule type" value="Genomic_DNA"/>
</dbReference>
<gene>
    <name evidence="2" type="ORF">GD597_16510</name>
</gene>
<feature type="domain" description="DUF403" evidence="1">
    <location>
        <begin position="1"/>
        <end position="310"/>
    </location>
</feature>
<keyword evidence="3" id="KW-1185">Reference proteome</keyword>
<comment type="caution">
    <text evidence="2">The sequence shown here is derived from an EMBL/GenBank/DDBJ whole genome shotgun (WGS) entry which is preliminary data.</text>
</comment>
<dbReference type="PANTHER" id="PTHR34595">
    <property type="entry name" value="BLR5612 PROTEIN"/>
    <property type="match status" value="1"/>
</dbReference>
<dbReference type="Pfam" id="PF04168">
    <property type="entry name" value="Alpha-E"/>
    <property type="match status" value="1"/>
</dbReference>